<protein>
    <submittedName>
        <fullName evidence="1">Uncharacterized protein</fullName>
    </submittedName>
</protein>
<dbReference type="Proteomes" id="UP001187531">
    <property type="component" value="Unassembled WGS sequence"/>
</dbReference>
<name>A0AA88HHI6_ARTSF</name>
<keyword evidence="2" id="KW-1185">Reference proteome</keyword>
<reference evidence="1" key="1">
    <citation type="submission" date="2023-07" db="EMBL/GenBank/DDBJ databases">
        <title>Chromosome-level genome assembly of Artemia franciscana.</title>
        <authorList>
            <person name="Jo E."/>
        </authorList>
    </citation>
    <scope>NUCLEOTIDE SEQUENCE</scope>
    <source>
        <tissue evidence="1">Whole body</tissue>
    </source>
</reference>
<evidence type="ECO:0000313" key="1">
    <source>
        <dbReference type="EMBL" id="KAK2711413.1"/>
    </source>
</evidence>
<comment type="caution">
    <text evidence="1">The sequence shown here is derived from an EMBL/GenBank/DDBJ whole genome shotgun (WGS) entry which is preliminary data.</text>
</comment>
<organism evidence="1 2">
    <name type="scientific">Artemia franciscana</name>
    <name type="common">Brine shrimp</name>
    <name type="synonym">Artemia sanfranciscana</name>
    <dbReference type="NCBI Taxonomy" id="6661"/>
    <lineage>
        <taxon>Eukaryota</taxon>
        <taxon>Metazoa</taxon>
        <taxon>Ecdysozoa</taxon>
        <taxon>Arthropoda</taxon>
        <taxon>Crustacea</taxon>
        <taxon>Branchiopoda</taxon>
        <taxon>Anostraca</taxon>
        <taxon>Artemiidae</taxon>
        <taxon>Artemia</taxon>
    </lineage>
</organism>
<gene>
    <name evidence="1" type="ORF">QYM36_012555</name>
</gene>
<dbReference type="AlphaFoldDB" id="A0AA88HHI6"/>
<evidence type="ECO:0000313" key="2">
    <source>
        <dbReference type="Proteomes" id="UP001187531"/>
    </source>
</evidence>
<accession>A0AA88HHI6</accession>
<proteinExistence type="predicted"/>
<dbReference type="EMBL" id="JAVRJZ010000016">
    <property type="protein sequence ID" value="KAK2711413.1"/>
    <property type="molecule type" value="Genomic_DNA"/>
</dbReference>
<sequence length="124" mass="14503">MEEERLKKRLLQLPENNPTVSPWHTIFNGPAGLISEYHSKNLETGESWFYVGPFNQRANFHDLINSREDHRVQAESNYAFVDFRAPFDSVDREALWQILELTGLPGNIADFSRCCTMRRRAVYK</sequence>